<evidence type="ECO:0000313" key="2">
    <source>
        <dbReference type="Proteomes" id="UP001652564"/>
    </source>
</evidence>
<dbReference type="PANTHER" id="PTHR35446">
    <property type="entry name" value="SI:CH211-175M2.5"/>
    <property type="match status" value="1"/>
</dbReference>
<dbReference type="SUPFAM" id="SSF69118">
    <property type="entry name" value="AhpD-like"/>
    <property type="match status" value="1"/>
</dbReference>
<dbReference type="Gene3D" id="1.20.1290.10">
    <property type="entry name" value="AhpD-like"/>
    <property type="match status" value="1"/>
</dbReference>
<dbReference type="PANTHER" id="PTHR35446:SF2">
    <property type="entry name" value="CARBOXYMUCONOLACTONE DECARBOXYLASE-LIKE DOMAIN-CONTAINING PROTEIN"/>
    <property type="match status" value="1"/>
</dbReference>
<comment type="caution">
    <text evidence="1">The sequence shown here is derived from an EMBL/GenBank/DDBJ whole genome shotgun (WGS) entry which is preliminary data.</text>
</comment>
<dbReference type="EMBL" id="JAOWKZ010000003">
    <property type="protein sequence ID" value="MCV2873266.1"/>
    <property type="molecule type" value="Genomic_DNA"/>
</dbReference>
<evidence type="ECO:0008006" key="3">
    <source>
        <dbReference type="Google" id="ProtNLM"/>
    </source>
</evidence>
<dbReference type="RefSeq" id="WP_263740470.1">
    <property type="nucleotide sequence ID" value="NZ_JAOWKZ010000003.1"/>
</dbReference>
<organism evidence="1 2">
    <name type="scientific">Albidovulum litorale</name>
    <dbReference type="NCBI Taxonomy" id="2984134"/>
    <lineage>
        <taxon>Bacteria</taxon>
        <taxon>Pseudomonadati</taxon>
        <taxon>Pseudomonadota</taxon>
        <taxon>Alphaproteobacteria</taxon>
        <taxon>Rhodobacterales</taxon>
        <taxon>Paracoccaceae</taxon>
        <taxon>Albidovulum</taxon>
    </lineage>
</organism>
<evidence type="ECO:0000313" key="1">
    <source>
        <dbReference type="EMBL" id="MCV2873266.1"/>
    </source>
</evidence>
<accession>A0ABT2ZQ34</accession>
<name>A0ABT2ZQ34_9RHOB</name>
<keyword evidence="2" id="KW-1185">Reference proteome</keyword>
<gene>
    <name evidence="1" type="ORF">OEZ71_13280</name>
</gene>
<sequence length="203" mass="22422">MFIKTIEPEDATGELAKLYSAEVASMGLVMQATQCWSARPDVILPIESLLHQLRDGFSLGLLNFRLITFVAAKFVPSSYCSHVYFRALSQALGRETALAIRRDHRNAGLSDKEVAMLDYAAQISQDASRVIEADIQRLRVLGFSDLNIADIALAASFRAFVSRYFDAVGAMVEPQFLDTDPEVRDELSVGRKLDNATNNTDAT</sequence>
<reference evidence="1 2" key="1">
    <citation type="submission" date="2022-10" db="EMBL/GenBank/DDBJ databases">
        <title>Defluviimonas sp. nov., isolated from ocean surface sediments.</title>
        <authorList>
            <person name="He W."/>
            <person name="Wang L."/>
            <person name="Zhang D.-F."/>
        </authorList>
    </citation>
    <scope>NUCLEOTIDE SEQUENCE [LARGE SCALE GENOMIC DNA]</scope>
    <source>
        <strain evidence="1 2">WL0050</strain>
    </source>
</reference>
<proteinExistence type="predicted"/>
<protein>
    <recommendedName>
        <fullName evidence="3">Alkylhydroperoxidase</fullName>
    </recommendedName>
</protein>
<dbReference type="Proteomes" id="UP001652564">
    <property type="component" value="Unassembled WGS sequence"/>
</dbReference>
<dbReference type="InterPro" id="IPR029032">
    <property type="entry name" value="AhpD-like"/>
</dbReference>